<name>A0AAW1JK37_SAPOF</name>
<evidence type="ECO:0000313" key="2">
    <source>
        <dbReference type="Proteomes" id="UP001443914"/>
    </source>
</evidence>
<dbReference type="EMBL" id="JBDFQZ010000007">
    <property type="protein sequence ID" value="KAK9705047.1"/>
    <property type="molecule type" value="Genomic_DNA"/>
</dbReference>
<dbReference type="Proteomes" id="UP001443914">
    <property type="component" value="Unassembled WGS sequence"/>
</dbReference>
<dbReference type="AlphaFoldDB" id="A0AAW1JK37"/>
<organism evidence="1 2">
    <name type="scientific">Saponaria officinalis</name>
    <name type="common">Common soapwort</name>
    <name type="synonym">Lychnis saponaria</name>
    <dbReference type="NCBI Taxonomy" id="3572"/>
    <lineage>
        <taxon>Eukaryota</taxon>
        <taxon>Viridiplantae</taxon>
        <taxon>Streptophyta</taxon>
        <taxon>Embryophyta</taxon>
        <taxon>Tracheophyta</taxon>
        <taxon>Spermatophyta</taxon>
        <taxon>Magnoliopsida</taxon>
        <taxon>eudicotyledons</taxon>
        <taxon>Gunneridae</taxon>
        <taxon>Pentapetalae</taxon>
        <taxon>Caryophyllales</taxon>
        <taxon>Caryophyllaceae</taxon>
        <taxon>Caryophylleae</taxon>
        <taxon>Saponaria</taxon>
    </lineage>
</organism>
<reference evidence="1" key="1">
    <citation type="submission" date="2024-03" db="EMBL/GenBank/DDBJ databases">
        <title>WGS assembly of Saponaria officinalis var. Norfolk2.</title>
        <authorList>
            <person name="Jenkins J."/>
            <person name="Shu S."/>
            <person name="Grimwood J."/>
            <person name="Barry K."/>
            <person name="Goodstein D."/>
            <person name="Schmutz J."/>
            <person name="Leebens-Mack J."/>
            <person name="Osbourn A."/>
        </authorList>
    </citation>
    <scope>NUCLEOTIDE SEQUENCE [LARGE SCALE GENOMIC DNA]</scope>
    <source>
        <strain evidence="1">JIC</strain>
    </source>
</reference>
<comment type="caution">
    <text evidence="1">The sequence shown here is derived from an EMBL/GenBank/DDBJ whole genome shotgun (WGS) entry which is preliminary data.</text>
</comment>
<proteinExistence type="predicted"/>
<evidence type="ECO:0000313" key="1">
    <source>
        <dbReference type="EMBL" id="KAK9705047.1"/>
    </source>
</evidence>
<protein>
    <submittedName>
        <fullName evidence="1">Uncharacterized protein</fullName>
    </submittedName>
</protein>
<accession>A0AAW1JK37</accession>
<sequence>MHVLYRHRVRFGGYRFGYLHYCQQASKFRNRVLACMFKTCYYEIWHQRNLARTQMELMLPRSLMRFILSKNFLRIKMVAESYACTRDVGWFHTIVSTSI</sequence>
<keyword evidence="2" id="KW-1185">Reference proteome</keyword>
<gene>
    <name evidence="1" type="ORF">RND81_07G029700</name>
</gene>